<protein>
    <recommendedName>
        <fullName evidence="1">Pyridoxamine 5'-phosphate oxidase-like domain-containing protein</fullName>
    </recommendedName>
</protein>
<proteinExistence type="predicted"/>
<name>A0A2Z2KIK3_9BACL</name>
<dbReference type="KEGG" id="pdh:B9T62_20910"/>
<dbReference type="AlphaFoldDB" id="A0A2Z2KIK3"/>
<reference evidence="2 3" key="1">
    <citation type="submission" date="2017-06" db="EMBL/GenBank/DDBJ databases">
        <title>Complete genome sequence of Paenibacillus donghaensis KCTC 13049T isolated from East Sea sediment, South Korea.</title>
        <authorList>
            <person name="Jung B.K."/>
            <person name="Hong S.-J."/>
            <person name="Shin J.-H."/>
        </authorList>
    </citation>
    <scope>NUCLEOTIDE SEQUENCE [LARGE SCALE GENOMIC DNA]</scope>
    <source>
        <strain evidence="2 3">KCTC 13049</strain>
    </source>
</reference>
<keyword evidence="3" id="KW-1185">Reference proteome</keyword>
<dbReference type="OrthoDB" id="2146997at2"/>
<accession>A0A2Z2KIK3</accession>
<dbReference type="Gene3D" id="2.30.110.10">
    <property type="entry name" value="Electron Transport, Fmn-binding Protein, Chain A"/>
    <property type="match status" value="1"/>
</dbReference>
<dbReference type="EMBL" id="CP021780">
    <property type="protein sequence ID" value="ASA23050.1"/>
    <property type="molecule type" value="Genomic_DNA"/>
</dbReference>
<gene>
    <name evidence="2" type="ORF">B9T62_20910</name>
</gene>
<organism evidence="2 3">
    <name type="scientific">Paenibacillus donghaensis</name>
    <dbReference type="NCBI Taxonomy" id="414771"/>
    <lineage>
        <taxon>Bacteria</taxon>
        <taxon>Bacillati</taxon>
        <taxon>Bacillota</taxon>
        <taxon>Bacilli</taxon>
        <taxon>Bacillales</taxon>
        <taxon>Paenibacillaceae</taxon>
        <taxon>Paenibacillus</taxon>
    </lineage>
</organism>
<dbReference type="SUPFAM" id="SSF50475">
    <property type="entry name" value="FMN-binding split barrel"/>
    <property type="match status" value="1"/>
</dbReference>
<evidence type="ECO:0000313" key="3">
    <source>
        <dbReference type="Proteomes" id="UP000249890"/>
    </source>
</evidence>
<evidence type="ECO:0000313" key="2">
    <source>
        <dbReference type="EMBL" id="ASA23050.1"/>
    </source>
</evidence>
<dbReference type="InterPro" id="IPR012349">
    <property type="entry name" value="Split_barrel_FMN-bd"/>
</dbReference>
<evidence type="ECO:0000259" key="1">
    <source>
        <dbReference type="Pfam" id="PF22696"/>
    </source>
</evidence>
<dbReference type="Proteomes" id="UP000249890">
    <property type="component" value="Chromosome"/>
</dbReference>
<dbReference type="InterPro" id="IPR055196">
    <property type="entry name" value="Putative_PNPOx_2"/>
</dbReference>
<dbReference type="Pfam" id="PF22696">
    <property type="entry name" value="Putative_PNPOx_2"/>
    <property type="match status" value="1"/>
</dbReference>
<feature type="domain" description="Pyridoxamine 5'-phosphate oxidase-like" evidence="1">
    <location>
        <begin position="13"/>
        <end position="133"/>
    </location>
</feature>
<sequence length="142" mass="16044">MSRNTIQEYTQILEHTNRLALATAIDQVPNVRIVNFVYDASRPGILYFTSDRDNRKVTEFTLNNQVAFTVIPEQGIAHIRSSQAVVRKSDLTLGEIKELFIAKVPGYDETLKAIGEMLEVFEIQMKEATVVTGFDEPAVVHF</sequence>
<dbReference type="RefSeq" id="WP_087917047.1">
    <property type="nucleotide sequence ID" value="NZ_CP021780.1"/>
</dbReference>